<dbReference type="EMBL" id="MVGC01000334">
    <property type="protein sequence ID" value="RJE20150.1"/>
    <property type="molecule type" value="Genomic_DNA"/>
</dbReference>
<gene>
    <name evidence="2" type="ORF">PHISCL_07509</name>
</gene>
<keyword evidence="3" id="KW-1185">Reference proteome</keyword>
<sequence>MYREPTEASKSNSIKDASAVARSAIRRQASVRGRPGSRLRPHVHGVSHHLPLARSITEEIEREGDGLGSRVRSPLLNNNPVDEPPGSDPARREAGQRILNDVISHHHPGRRLRIPRGSALNDLRSLFFPSEGSEGPQNTEGLPFTPRFAPAIAFHSTISAHPPPPYVSRSSPFPPLDGPTDDPGPHVPLLRRVGERSVNEALRPNREPVVDGLGDRQRSLSPEYHRGDDDAWETLLTTITPDVNRPSADSSFNSASASGTNAPRNGTTTNSSNNSQTLPSSLDSAVPTMHMVLDPYPEFLNPCDYPDSDSETEPESESTQRFLSRNSRNSRLRRAARRSHGLPFPSNPPPIPTASVTFSNPPSYQDTQQHLQSIMDRLVQRENLNLPEFLLATAGLPHVHDRRTGTNDGALETDGPDGPTRQRA</sequence>
<feature type="compositionally biased region" description="Polar residues" evidence="1">
    <location>
        <begin position="354"/>
        <end position="366"/>
    </location>
</feature>
<feature type="compositionally biased region" description="Low complexity" evidence="1">
    <location>
        <begin position="265"/>
        <end position="281"/>
    </location>
</feature>
<comment type="caution">
    <text evidence="2">The sequence shown here is derived from an EMBL/GenBank/DDBJ whole genome shotgun (WGS) entry which is preliminary data.</text>
</comment>
<feature type="region of interest" description="Disordered" evidence="1">
    <location>
        <begin position="62"/>
        <end position="95"/>
    </location>
</feature>
<feature type="compositionally biased region" description="Basic residues" evidence="1">
    <location>
        <begin position="328"/>
        <end position="340"/>
    </location>
</feature>
<accession>A0A3A2ZC06</accession>
<feature type="compositionally biased region" description="Acidic residues" evidence="1">
    <location>
        <begin position="306"/>
        <end position="316"/>
    </location>
</feature>
<feature type="region of interest" description="Disordered" evidence="1">
    <location>
        <begin position="1"/>
        <end position="46"/>
    </location>
</feature>
<feature type="compositionally biased region" description="Low complexity" evidence="1">
    <location>
        <begin position="247"/>
        <end position="258"/>
    </location>
</feature>
<evidence type="ECO:0000256" key="1">
    <source>
        <dbReference type="SAM" id="MobiDB-lite"/>
    </source>
</evidence>
<organism evidence="2 3">
    <name type="scientific">Aspergillus sclerotialis</name>
    <dbReference type="NCBI Taxonomy" id="2070753"/>
    <lineage>
        <taxon>Eukaryota</taxon>
        <taxon>Fungi</taxon>
        <taxon>Dikarya</taxon>
        <taxon>Ascomycota</taxon>
        <taxon>Pezizomycotina</taxon>
        <taxon>Eurotiomycetes</taxon>
        <taxon>Eurotiomycetidae</taxon>
        <taxon>Eurotiales</taxon>
        <taxon>Aspergillaceae</taxon>
        <taxon>Aspergillus</taxon>
        <taxon>Aspergillus subgen. Polypaecilum</taxon>
    </lineage>
</organism>
<feature type="region of interest" description="Disordered" evidence="1">
    <location>
        <begin position="297"/>
        <end position="366"/>
    </location>
</feature>
<dbReference type="AlphaFoldDB" id="A0A3A2ZC06"/>
<evidence type="ECO:0000313" key="2">
    <source>
        <dbReference type="EMBL" id="RJE20150.1"/>
    </source>
</evidence>
<proteinExistence type="predicted"/>
<dbReference type="Proteomes" id="UP000266188">
    <property type="component" value="Unassembled WGS sequence"/>
</dbReference>
<feature type="compositionally biased region" description="Basic residues" evidence="1">
    <location>
        <begin position="35"/>
        <end position="46"/>
    </location>
</feature>
<name>A0A3A2ZC06_9EURO</name>
<protein>
    <submittedName>
        <fullName evidence="2">Uncharacterized protein</fullName>
    </submittedName>
</protein>
<feature type="compositionally biased region" description="Low complexity" evidence="1">
    <location>
        <begin position="317"/>
        <end position="327"/>
    </location>
</feature>
<reference evidence="3" key="1">
    <citation type="submission" date="2017-02" db="EMBL/GenBank/DDBJ databases">
        <authorList>
            <person name="Tafer H."/>
            <person name="Lopandic K."/>
        </authorList>
    </citation>
    <scope>NUCLEOTIDE SEQUENCE [LARGE SCALE GENOMIC DNA]</scope>
    <source>
        <strain evidence="3">CBS 366.77</strain>
    </source>
</reference>
<feature type="region of interest" description="Disordered" evidence="1">
    <location>
        <begin position="393"/>
        <end position="424"/>
    </location>
</feature>
<feature type="region of interest" description="Disordered" evidence="1">
    <location>
        <begin position="242"/>
        <end position="282"/>
    </location>
</feature>
<feature type="region of interest" description="Disordered" evidence="1">
    <location>
        <begin position="200"/>
        <end position="227"/>
    </location>
</feature>
<dbReference type="OrthoDB" id="3946700at2759"/>
<evidence type="ECO:0000313" key="3">
    <source>
        <dbReference type="Proteomes" id="UP000266188"/>
    </source>
</evidence>